<name>A0AC58RWN5_TOBAC</name>
<dbReference type="Proteomes" id="UP000790787">
    <property type="component" value="Chromosome 9"/>
</dbReference>
<evidence type="ECO:0000313" key="1">
    <source>
        <dbReference type="Proteomes" id="UP000790787"/>
    </source>
</evidence>
<protein>
    <submittedName>
        <fullName evidence="2">Uncharacterized protein LOC142163876</fullName>
    </submittedName>
</protein>
<evidence type="ECO:0000313" key="2">
    <source>
        <dbReference type="RefSeq" id="XP_075077128.1"/>
    </source>
</evidence>
<dbReference type="RefSeq" id="XP_075077128.1">
    <property type="nucleotide sequence ID" value="XM_075221027.1"/>
</dbReference>
<keyword evidence="1" id="KW-1185">Reference proteome</keyword>
<proteinExistence type="predicted"/>
<reference evidence="1" key="1">
    <citation type="journal article" date="2014" name="Nat. Commun.">
        <title>The tobacco genome sequence and its comparison with those of tomato and potato.</title>
        <authorList>
            <person name="Sierro N."/>
            <person name="Battey J.N."/>
            <person name="Ouadi S."/>
            <person name="Bakaher N."/>
            <person name="Bovet L."/>
            <person name="Willig A."/>
            <person name="Goepfert S."/>
            <person name="Peitsch M.C."/>
            <person name="Ivanov N.V."/>
        </authorList>
    </citation>
    <scope>NUCLEOTIDE SEQUENCE [LARGE SCALE GENOMIC DNA]</scope>
</reference>
<reference evidence="2" key="2">
    <citation type="submission" date="2025-08" db="UniProtKB">
        <authorList>
            <consortium name="RefSeq"/>
        </authorList>
    </citation>
    <scope>IDENTIFICATION</scope>
    <source>
        <tissue evidence="2">Leaf</tissue>
    </source>
</reference>
<accession>A0AC58RWN5</accession>
<sequence length="278" mass="32939">MEAVMSNINGTIWLFFDAAVEWELLMDTEQQVTISLYHQDIDQHIIMTFVYAKCSSIERLELWDYLYYLATDMNFSWMVGGDFNFVLHEDEKIGGLPVYPSEYEDFAFCVNSCGLFDLGYKGSPFTWWNEVDHLIRTGSNHAPLLMSYGKEAMQFVKPFKFLKLWTKHDTFKQVLAIREDIVRVKEMLFEEEPTIQNRIVLQQEQAELKKYLSIEEQYWKQKAGIRRFAEDDKNTRCFHNHFNGKRQNLKLKRIQNAYGTWLESQDLLANAAVDFFHK</sequence>
<organism evidence="1 2">
    <name type="scientific">Nicotiana tabacum</name>
    <name type="common">Common tobacco</name>
    <dbReference type="NCBI Taxonomy" id="4097"/>
    <lineage>
        <taxon>Eukaryota</taxon>
        <taxon>Viridiplantae</taxon>
        <taxon>Streptophyta</taxon>
        <taxon>Embryophyta</taxon>
        <taxon>Tracheophyta</taxon>
        <taxon>Spermatophyta</taxon>
        <taxon>Magnoliopsida</taxon>
        <taxon>eudicotyledons</taxon>
        <taxon>Gunneridae</taxon>
        <taxon>Pentapetalae</taxon>
        <taxon>asterids</taxon>
        <taxon>lamiids</taxon>
        <taxon>Solanales</taxon>
        <taxon>Solanaceae</taxon>
        <taxon>Nicotianoideae</taxon>
        <taxon>Nicotianeae</taxon>
        <taxon>Nicotiana</taxon>
    </lineage>
</organism>
<gene>
    <name evidence="2" type="primary">LOC142163876</name>
</gene>